<dbReference type="AlphaFoldDB" id="A0A0F9AAU4"/>
<organism evidence="2">
    <name type="scientific">marine sediment metagenome</name>
    <dbReference type="NCBI Taxonomy" id="412755"/>
    <lineage>
        <taxon>unclassified sequences</taxon>
        <taxon>metagenomes</taxon>
        <taxon>ecological metagenomes</taxon>
    </lineage>
</organism>
<feature type="compositionally biased region" description="Basic and acidic residues" evidence="1">
    <location>
        <begin position="42"/>
        <end position="55"/>
    </location>
</feature>
<sequence>MTKPSKLADRLIERVFGSKRNFTPQELEDQTPPSPPRSVHAQLKEQRKGRQESRQRMRNLRLY</sequence>
<reference evidence="2" key="1">
    <citation type="journal article" date="2015" name="Nature">
        <title>Complex archaea that bridge the gap between prokaryotes and eukaryotes.</title>
        <authorList>
            <person name="Spang A."/>
            <person name="Saw J.H."/>
            <person name="Jorgensen S.L."/>
            <person name="Zaremba-Niedzwiedzka K."/>
            <person name="Martijn J."/>
            <person name="Lind A.E."/>
            <person name="van Eijk R."/>
            <person name="Schleper C."/>
            <person name="Guy L."/>
            <person name="Ettema T.J."/>
        </authorList>
    </citation>
    <scope>NUCLEOTIDE SEQUENCE</scope>
</reference>
<feature type="region of interest" description="Disordered" evidence="1">
    <location>
        <begin position="15"/>
        <end position="63"/>
    </location>
</feature>
<comment type="caution">
    <text evidence="2">The sequence shown here is derived from an EMBL/GenBank/DDBJ whole genome shotgun (WGS) entry which is preliminary data.</text>
</comment>
<dbReference type="EMBL" id="LAZR01046953">
    <property type="protein sequence ID" value="KKK95340.1"/>
    <property type="molecule type" value="Genomic_DNA"/>
</dbReference>
<accession>A0A0F9AAU4</accession>
<name>A0A0F9AAU4_9ZZZZ</name>
<evidence type="ECO:0000256" key="1">
    <source>
        <dbReference type="SAM" id="MobiDB-lite"/>
    </source>
</evidence>
<proteinExistence type="predicted"/>
<evidence type="ECO:0000313" key="2">
    <source>
        <dbReference type="EMBL" id="KKK95340.1"/>
    </source>
</evidence>
<protein>
    <submittedName>
        <fullName evidence="2">Uncharacterized protein</fullName>
    </submittedName>
</protein>
<gene>
    <name evidence="2" type="ORF">LCGC14_2673780</name>
</gene>